<protein>
    <submittedName>
        <fullName evidence="2">Uncharacterized protein</fullName>
    </submittedName>
</protein>
<comment type="caution">
    <text evidence="2">The sequence shown here is derived from an EMBL/GenBank/DDBJ whole genome shotgun (WGS) entry which is preliminary data.</text>
</comment>
<evidence type="ECO:0000256" key="1">
    <source>
        <dbReference type="SAM" id="MobiDB-lite"/>
    </source>
</evidence>
<proteinExistence type="predicted"/>
<feature type="compositionally biased region" description="Basic and acidic residues" evidence="1">
    <location>
        <begin position="1"/>
        <end position="42"/>
    </location>
</feature>
<dbReference type="Proteomes" id="UP001156641">
    <property type="component" value="Unassembled WGS sequence"/>
</dbReference>
<organism evidence="2 3">
    <name type="scientific">Acidocella aquatica</name>
    <dbReference type="NCBI Taxonomy" id="1922313"/>
    <lineage>
        <taxon>Bacteria</taxon>
        <taxon>Pseudomonadati</taxon>
        <taxon>Pseudomonadota</taxon>
        <taxon>Alphaproteobacteria</taxon>
        <taxon>Acetobacterales</taxon>
        <taxon>Acidocellaceae</taxon>
        <taxon>Acidocella</taxon>
    </lineage>
</organism>
<feature type="region of interest" description="Disordered" evidence="1">
    <location>
        <begin position="1"/>
        <end position="74"/>
    </location>
</feature>
<reference evidence="3" key="1">
    <citation type="journal article" date="2019" name="Int. J. Syst. Evol. Microbiol.">
        <title>The Global Catalogue of Microorganisms (GCM) 10K type strain sequencing project: providing services to taxonomists for standard genome sequencing and annotation.</title>
        <authorList>
            <consortium name="The Broad Institute Genomics Platform"/>
            <consortium name="The Broad Institute Genome Sequencing Center for Infectious Disease"/>
            <person name="Wu L."/>
            <person name="Ma J."/>
        </authorList>
    </citation>
    <scope>NUCLEOTIDE SEQUENCE [LARGE SCALE GENOMIC DNA]</scope>
    <source>
        <strain evidence="3">NBRC 112502</strain>
    </source>
</reference>
<evidence type="ECO:0000313" key="2">
    <source>
        <dbReference type="EMBL" id="GLR65915.1"/>
    </source>
</evidence>
<name>A0ABQ6A763_9PROT</name>
<evidence type="ECO:0000313" key="3">
    <source>
        <dbReference type="Proteomes" id="UP001156641"/>
    </source>
</evidence>
<dbReference type="EMBL" id="BSOS01000007">
    <property type="protein sequence ID" value="GLR65915.1"/>
    <property type="molecule type" value="Genomic_DNA"/>
</dbReference>
<gene>
    <name evidence="2" type="ORF">GCM10010909_05930</name>
</gene>
<accession>A0ABQ6A763</accession>
<keyword evidence="3" id="KW-1185">Reference proteome</keyword>
<sequence>MEGADARHALAAAGEKDAGEVVTRHEAERDREQHQRMDELNARRGANGGQNIAKADAPECAAQTDDNPRQDNKTQHRWHIFERALFHGGGRAGG</sequence>